<proteinExistence type="predicted"/>
<evidence type="ECO:0000313" key="2">
    <source>
        <dbReference type="Proteomes" id="UP000269573"/>
    </source>
</evidence>
<name>A0A3M8DPX5_9BACL</name>
<dbReference type="EMBL" id="RHHU01000002">
    <property type="protein sequence ID" value="RNB90180.1"/>
    <property type="molecule type" value="Genomic_DNA"/>
</dbReference>
<comment type="caution">
    <text evidence="1">The sequence shown here is derived from an EMBL/GenBank/DDBJ whole genome shotgun (WGS) entry which is preliminary data.</text>
</comment>
<reference evidence="1 2" key="1">
    <citation type="submission" date="2018-10" db="EMBL/GenBank/DDBJ databases">
        <title>Phylogenomics of Brevibacillus.</title>
        <authorList>
            <person name="Dunlap C."/>
        </authorList>
    </citation>
    <scope>NUCLEOTIDE SEQUENCE [LARGE SCALE GENOMIC DNA]</scope>
    <source>
        <strain evidence="1 2">JCM 15774</strain>
    </source>
</reference>
<evidence type="ECO:0000313" key="1">
    <source>
        <dbReference type="EMBL" id="RNB90180.1"/>
    </source>
</evidence>
<keyword evidence="2" id="KW-1185">Reference proteome</keyword>
<protein>
    <submittedName>
        <fullName evidence="1">Uncharacterized protein</fullName>
    </submittedName>
</protein>
<dbReference type="RefSeq" id="WP_122922046.1">
    <property type="nucleotide sequence ID" value="NZ_RHHU01000002.1"/>
</dbReference>
<accession>A0A3M8DPX5</accession>
<dbReference type="AlphaFoldDB" id="A0A3M8DPX5"/>
<sequence>MEAVTARAVASAKFYGFKFFEVHLRNPENRLVGIVNMHLNHLKEKGVVKTLNSFKKLDAWLETDDGLNYAKELLAKKKQRERSYLSQ</sequence>
<dbReference type="Proteomes" id="UP000269573">
    <property type="component" value="Unassembled WGS sequence"/>
</dbReference>
<gene>
    <name evidence="1" type="ORF">EDM59_01655</name>
</gene>
<organism evidence="1 2">
    <name type="scientific">Brevibacillus nitrificans</name>
    <dbReference type="NCBI Taxonomy" id="651560"/>
    <lineage>
        <taxon>Bacteria</taxon>
        <taxon>Bacillati</taxon>
        <taxon>Bacillota</taxon>
        <taxon>Bacilli</taxon>
        <taxon>Bacillales</taxon>
        <taxon>Paenibacillaceae</taxon>
        <taxon>Brevibacillus</taxon>
    </lineage>
</organism>